<reference evidence="1" key="1">
    <citation type="journal article" date="2012" name="Nat. Genet.">
        <title>Whole-genome sequence of Schistosoma haematobium.</title>
        <authorList>
            <person name="Young N.D."/>
            <person name="Jex A.R."/>
            <person name="Li B."/>
            <person name="Liu S."/>
            <person name="Yang L."/>
            <person name="Xiong Z."/>
            <person name="Li Y."/>
            <person name="Cantacessi C."/>
            <person name="Hall R.S."/>
            <person name="Xu X."/>
            <person name="Chen F."/>
            <person name="Wu X."/>
            <person name="Zerlotini A."/>
            <person name="Oliveira G."/>
            <person name="Hofmann A."/>
            <person name="Zhang G."/>
            <person name="Fang X."/>
            <person name="Kang Y."/>
            <person name="Campbell B.E."/>
            <person name="Loukas A."/>
            <person name="Ranganathan S."/>
            <person name="Rollinson D."/>
            <person name="Rinaldi G."/>
            <person name="Brindley P.J."/>
            <person name="Yang H."/>
            <person name="Wang J."/>
            <person name="Wang J."/>
            <person name="Gasser R.B."/>
        </authorList>
    </citation>
    <scope>NUCLEOTIDE SEQUENCE [LARGE SCALE GENOMIC DNA]</scope>
</reference>
<sequence>MNQQINQQSSILIKYLIKPWILIFNICITLILLLCNTLSSWIIVNDLNQQLPGLVYDQISNIMIHSIILFNIIELTLNLIEFLLWFNIIRNKFTLWLLIDCITIINILIAELPLMILYTYLYTCQESIISIGYLIKGICIILLICLRLLICFISYIHMKSNDSYMKSINSMMKESQYLLSHCHDDNNKQSNQINNQNLEENFIWKQKYWLHIRILLCFSCFCLFIIICILFNFFFHPSIYTTYLLWNQFNNHQQQSLLLYHLPNHSYLNNVEIFLKDPSSNHSHQSKWYHLISLKQIIHLKSINANESVTLTFYLNGRKKFIEYKQTIYYQNYSKEHSSSCWQILNQDLYKEFICPPLSIIHMIKLIHRIKIDFIYIVPSKRQPFGMVLYNVTRVISNRYKFREHELTLKYFQNTIVHFSSKKTTELQGNHDHDEWSSGPFRSNNLEIDDHQYTKYRSSDLVPVKELWKTGIAKCQSTAPIGPQKIHPVVIECNLSNNIHALLAMEFAHTIFRVALSGDPSMLLQILSGDRGLANLPDFDGNMPLHFAAMSGSWECVKICISALQARKDLDCATEVQRKNFMGKDALTISVEKSDYESFNLLISAGAETDYRCADDVPPLVAALSQDNVKLTANVLDALDINFLRLRRDRYWILALHTDLSISLAYFKLLKAHAVPYMLSEFEEICAIVLEKEPSIIGIEEFLIYLGSDAVERWSIHQEEVSLCLMRISSYFLRKVVPFSQNFSCIHRLQKLGLYTPPSSARTWLQVLSQWGFPRICIEQPEVQKQLIWNLADIDRSPKNTVPDRCLLPLVLYFAVLALRFPYTDWIDCWREVCSKAKFNEHEYNLGTLLELHSVRQSKSVFDFFWHNIFTFAISRAVLYTNLKLFPLNDTQWSMDKFLNHAYRECQLLQPLPPGNHEKLIYLLSYFPASNNITGHEIFMSIVYQHFLPLISDDDIECSSSCSNVNPNVLMTATVHVLHQYCLLNLIVNFSAKLGLKFLSNIKDWPRSISTDYKIKLFNILIACYVESSRHTKVPRNISQILPLRQMGCDHSSYLNNLVNDWLSKWLSEPKRLSLWSKVTIRTCLRRSTRSTL</sequence>
<organism evidence="1">
    <name type="scientific">Schistosoma haematobium</name>
    <name type="common">Blood fluke</name>
    <dbReference type="NCBI Taxonomy" id="6185"/>
    <lineage>
        <taxon>Eukaryota</taxon>
        <taxon>Metazoa</taxon>
        <taxon>Spiralia</taxon>
        <taxon>Lophotrochozoa</taxon>
        <taxon>Platyhelminthes</taxon>
        <taxon>Trematoda</taxon>
        <taxon>Digenea</taxon>
        <taxon>Strigeidida</taxon>
        <taxon>Schistosomatoidea</taxon>
        <taxon>Schistosomatidae</taxon>
        <taxon>Schistosoma</taxon>
    </lineage>
</organism>
<accession>A0A094ZH79</accession>
<dbReference type="Pfam" id="PF12796">
    <property type="entry name" value="Ank_2"/>
    <property type="match status" value="1"/>
</dbReference>
<protein>
    <submittedName>
        <fullName evidence="1">Uncharacterized protein</fullName>
    </submittedName>
</protein>
<dbReference type="SMART" id="SM00248">
    <property type="entry name" value="ANK"/>
    <property type="match status" value="2"/>
</dbReference>
<evidence type="ECO:0000313" key="1">
    <source>
        <dbReference type="EMBL" id="KGB33845.1"/>
    </source>
</evidence>
<proteinExistence type="predicted"/>
<dbReference type="InterPro" id="IPR002110">
    <property type="entry name" value="Ankyrin_rpt"/>
</dbReference>
<name>A0A094ZH79_SCHHA</name>
<dbReference type="AlphaFoldDB" id="A0A094ZH79"/>
<dbReference type="SUPFAM" id="SSF48403">
    <property type="entry name" value="Ankyrin repeat"/>
    <property type="match status" value="1"/>
</dbReference>
<dbReference type="Gene3D" id="1.25.40.20">
    <property type="entry name" value="Ankyrin repeat-containing domain"/>
    <property type="match status" value="1"/>
</dbReference>
<gene>
    <name evidence="1" type="ORF">MS3_02029</name>
</gene>
<dbReference type="EMBL" id="KL250572">
    <property type="protein sequence ID" value="KGB33845.1"/>
    <property type="molecule type" value="Genomic_DNA"/>
</dbReference>
<dbReference type="STRING" id="6185.A0A094ZH79"/>
<dbReference type="InterPro" id="IPR036770">
    <property type="entry name" value="Ankyrin_rpt-contain_sf"/>
</dbReference>